<comment type="caution">
    <text evidence="1">The sequence shown here is derived from an EMBL/GenBank/DDBJ whole genome shotgun (WGS) entry which is preliminary data.</text>
</comment>
<name>A0ACC0HHS5_9ERIC</name>
<reference evidence="1 2" key="1">
    <citation type="journal article" date="2022" name="Plant J.">
        <title>Chromosome-level genome of Camellia lanceoleosa provides a valuable resource for understanding genome evolution and self-incompatibility.</title>
        <authorList>
            <person name="Gong W."/>
            <person name="Xiao S."/>
            <person name="Wang L."/>
            <person name="Liao Z."/>
            <person name="Chang Y."/>
            <person name="Mo W."/>
            <person name="Hu G."/>
            <person name="Li W."/>
            <person name="Zhao G."/>
            <person name="Zhu H."/>
            <person name="Hu X."/>
            <person name="Ji K."/>
            <person name="Xiang X."/>
            <person name="Song Q."/>
            <person name="Yuan D."/>
            <person name="Jin S."/>
            <person name="Zhang L."/>
        </authorList>
    </citation>
    <scope>NUCLEOTIDE SEQUENCE [LARGE SCALE GENOMIC DNA]</scope>
    <source>
        <strain evidence="1">SQ_2022a</strain>
    </source>
</reference>
<dbReference type="Proteomes" id="UP001060215">
    <property type="component" value="Chromosome 4"/>
</dbReference>
<accession>A0ACC0HHS5</accession>
<keyword evidence="2" id="KW-1185">Reference proteome</keyword>
<dbReference type="EMBL" id="CM045761">
    <property type="protein sequence ID" value="KAI8013158.1"/>
    <property type="molecule type" value="Genomic_DNA"/>
</dbReference>
<protein>
    <submittedName>
        <fullName evidence="1">Uncharacterized protein</fullName>
    </submittedName>
</protein>
<evidence type="ECO:0000313" key="2">
    <source>
        <dbReference type="Proteomes" id="UP001060215"/>
    </source>
</evidence>
<proteinExistence type="predicted"/>
<evidence type="ECO:0000313" key="1">
    <source>
        <dbReference type="EMBL" id="KAI8013158.1"/>
    </source>
</evidence>
<gene>
    <name evidence="1" type="ORF">LOK49_LG05G01512</name>
</gene>
<organism evidence="1 2">
    <name type="scientific">Camellia lanceoleosa</name>
    <dbReference type="NCBI Taxonomy" id="1840588"/>
    <lineage>
        <taxon>Eukaryota</taxon>
        <taxon>Viridiplantae</taxon>
        <taxon>Streptophyta</taxon>
        <taxon>Embryophyta</taxon>
        <taxon>Tracheophyta</taxon>
        <taxon>Spermatophyta</taxon>
        <taxon>Magnoliopsida</taxon>
        <taxon>eudicotyledons</taxon>
        <taxon>Gunneridae</taxon>
        <taxon>Pentapetalae</taxon>
        <taxon>asterids</taxon>
        <taxon>Ericales</taxon>
        <taxon>Theaceae</taxon>
        <taxon>Camellia</taxon>
    </lineage>
</organism>
<sequence length="157" mass="17422">MSSFKQPPPTSFEDLTLEAKSDLQHHSANPSNQGSSFASIGNLQSLNSIEDSLLGNFDQHLLANPSNRGSSFSSIGNLQSLNLVEDSLPENFDKLIFLCICTLFLIRQANQGHLSEENDAQYLPISSSTSEVHGHDGHPVYLRYYGQEKHDRLLHLL</sequence>